<gene>
    <name evidence="2" type="ORF">J5N97_001539</name>
</gene>
<evidence type="ECO:0000256" key="1">
    <source>
        <dbReference type="SAM" id="MobiDB-lite"/>
    </source>
</evidence>
<feature type="compositionally biased region" description="Basic and acidic residues" evidence="1">
    <location>
        <begin position="109"/>
        <end position="126"/>
    </location>
</feature>
<evidence type="ECO:0000313" key="2">
    <source>
        <dbReference type="EMBL" id="KAJ0961554.1"/>
    </source>
</evidence>
<feature type="region of interest" description="Disordered" evidence="1">
    <location>
        <begin position="102"/>
        <end position="126"/>
    </location>
</feature>
<comment type="caution">
    <text evidence="2">The sequence shown here is derived from an EMBL/GenBank/DDBJ whole genome shotgun (WGS) entry which is preliminary data.</text>
</comment>
<dbReference type="AlphaFoldDB" id="A0A9D5BVD6"/>
<reference evidence="2 3" key="1">
    <citation type="journal article" date="2022" name="Hortic Res">
        <title>The genome of Dioscorea zingiberensis sheds light on the biosynthesis, origin and evolution of the medicinally important diosgenin saponins.</title>
        <authorList>
            <person name="Li Y."/>
            <person name="Tan C."/>
            <person name="Li Z."/>
            <person name="Guo J."/>
            <person name="Li S."/>
            <person name="Chen X."/>
            <person name="Wang C."/>
            <person name="Dai X."/>
            <person name="Yang H."/>
            <person name="Song W."/>
            <person name="Hou L."/>
            <person name="Xu J."/>
            <person name="Tong Z."/>
            <person name="Xu A."/>
            <person name="Yuan X."/>
            <person name="Wang W."/>
            <person name="Yang Q."/>
            <person name="Chen L."/>
            <person name="Sun Z."/>
            <person name="Wang K."/>
            <person name="Pan B."/>
            <person name="Chen J."/>
            <person name="Bao Y."/>
            <person name="Liu F."/>
            <person name="Qi X."/>
            <person name="Gang D.R."/>
            <person name="Wen J."/>
            <person name="Li J."/>
        </authorList>
    </citation>
    <scope>NUCLEOTIDE SEQUENCE [LARGE SCALE GENOMIC DNA]</scope>
    <source>
        <strain evidence="2">Dzin_1.0</strain>
    </source>
</reference>
<proteinExistence type="predicted"/>
<dbReference type="Proteomes" id="UP001085076">
    <property type="component" value="Unassembled WGS sequence"/>
</dbReference>
<name>A0A9D5BVD6_9LILI</name>
<protein>
    <submittedName>
        <fullName evidence="2">Uncharacterized protein</fullName>
    </submittedName>
</protein>
<accession>A0A9D5BVD6</accession>
<keyword evidence="3" id="KW-1185">Reference proteome</keyword>
<dbReference type="EMBL" id="JAGGNH010000016">
    <property type="protein sequence ID" value="KAJ0961554.1"/>
    <property type="molecule type" value="Genomic_DNA"/>
</dbReference>
<sequence>MLGDLILGDIDLNQLDIQLGESTIHLSDLALNVDFLNQKTTTRLNTEFSGFLLYKELGRRLKGPLAFYKGFVPNFGWLGRIMECDHVLNFGTGEKTFCKGGAKSTYPPEKQHKGAGAREGRNLIRW</sequence>
<organism evidence="2 3">
    <name type="scientific">Dioscorea zingiberensis</name>
    <dbReference type="NCBI Taxonomy" id="325984"/>
    <lineage>
        <taxon>Eukaryota</taxon>
        <taxon>Viridiplantae</taxon>
        <taxon>Streptophyta</taxon>
        <taxon>Embryophyta</taxon>
        <taxon>Tracheophyta</taxon>
        <taxon>Spermatophyta</taxon>
        <taxon>Magnoliopsida</taxon>
        <taxon>Liliopsida</taxon>
        <taxon>Dioscoreales</taxon>
        <taxon>Dioscoreaceae</taxon>
        <taxon>Dioscorea</taxon>
    </lineage>
</organism>
<dbReference type="OrthoDB" id="801879at2759"/>
<evidence type="ECO:0000313" key="3">
    <source>
        <dbReference type="Proteomes" id="UP001085076"/>
    </source>
</evidence>